<gene>
    <name evidence="2" type="ORF">HXK21_04765</name>
</gene>
<keyword evidence="2" id="KW-0540">Nuclease</keyword>
<keyword evidence="2" id="KW-0378">Hydrolase</keyword>
<organism evidence="2 3">
    <name type="scientific">Alloprevotella tannerae</name>
    <dbReference type="NCBI Taxonomy" id="76122"/>
    <lineage>
        <taxon>Bacteria</taxon>
        <taxon>Pseudomonadati</taxon>
        <taxon>Bacteroidota</taxon>
        <taxon>Bacteroidia</taxon>
        <taxon>Bacteroidales</taxon>
        <taxon>Prevotellaceae</taxon>
        <taxon>Alloprevotella</taxon>
    </lineage>
</organism>
<evidence type="ECO:0000259" key="1">
    <source>
        <dbReference type="SMART" id="SM00479"/>
    </source>
</evidence>
<dbReference type="GO" id="GO:0005829">
    <property type="term" value="C:cytosol"/>
    <property type="evidence" value="ECO:0007669"/>
    <property type="project" value="TreeGrafter"/>
</dbReference>
<dbReference type="InterPro" id="IPR012337">
    <property type="entry name" value="RNaseH-like_sf"/>
</dbReference>
<proteinExistence type="predicted"/>
<dbReference type="SMART" id="SM00479">
    <property type="entry name" value="EXOIII"/>
    <property type="match status" value="1"/>
</dbReference>
<dbReference type="AlphaFoldDB" id="A0A929RYD0"/>
<dbReference type="InterPro" id="IPR013520">
    <property type="entry name" value="Ribonucl_H"/>
</dbReference>
<dbReference type="EMBL" id="JABZGR010000010">
    <property type="protein sequence ID" value="MBF0970334.1"/>
    <property type="molecule type" value="Genomic_DNA"/>
</dbReference>
<dbReference type="Gene3D" id="3.30.420.10">
    <property type="entry name" value="Ribonuclease H-like superfamily/Ribonuclease H"/>
    <property type="match status" value="1"/>
</dbReference>
<dbReference type="RefSeq" id="WP_296087475.1">
    <property type="nucleotide sequence ID" value="NZ_CAUSLU010000006.1"/>
</dbReference>
<dbReference type="InterPro" id="IPR046768">
    <property type="entry name" value="ExoX-like_C"/>
</dbReference>
<dbReference type="Proteomes" id="UP000704068">
    <property type="component" value="Unassembled WGS sequence"/>
</dbReference>
<dbReference type="InterPro" id="IPR036397">
    <property type="entry name" value="RNaseH_sf"/>
</dbReference>
<dbReference type="GO" id="GO:0003676">
    <property type="term" value="F:nucleic acid binding"/>
    <property type="evidence" value="ECO:0007669"/>
    <property type="project" value="InterPro"/>
</dbReference>
<name>A0A929RYD0_9BACT</name>
<comment type="caution">
    <text evidence="2">The sequence shown here is derived from an EMBL/GenBank/DDBJ whole genome shotgun (WGS) entry which is preliminary data.</text>
</comment>
<sequence>MTQLNLTRPIIFFDIEATGLQIARDRIVELSYIKVFPDGREESKTLRFNPEMHISAEATAVNGIKDEDVADCPTFKEKSGELTAIFQSCDLAGFNSNVFDVPMLVEEFARAGSDFDITKSKLVDVQTIYHKLEPRNLIAAYKFYCNKDLHNAHTAMADTQATYEVLKAQLEKYGKELQGNVGWLSEFTRRNRNVDLAGRIVYDEQGTEVFNFGKYKGRAVTDILRSDPGYFSWIMQGDFTQNTKQTLLRIRLKAGL</sequence>
<dbReference type="PANTHER" id="PTHR30231:SF41">
    <property type="entry name" value="DNA POLYMERASE III SUBUNIT EPSILON"/>
    <property type="match status" value="1"/>
</dbReference>
<dbReference type="GO" id="GO:0008408">
    <property type="term" value="F:3'-5' exonuclease activity"/>
    <property type="evidence" value="ECO:0007669"/>
    <property type="project" value="TreeGrafter"/>
</dbReference>
<dbReference type="PANTHER" id="PTHR30231">
    <property type="entry name" value="DNA POLYMERASE III SUBUNIT EPSILON"/>
    <property type="match status" value="1"/>
</dbReference>
<accession>A0A929RYD0</accession>
<evidence type="ECO:0000313" key="2">
    <source>
        <dbReference type="EMBL" id="MBF0970334.1"/>
    </source>
</evidence>
<dbReference type="SUPFAM" id="SSF53098">
    <property type="entry name" value="Ribonuclease H-like"/>
    <property type="match status" value="1"/>
</dbReference>
<dbReference type="Pfam" id="PF20600">
    <property type="entry name" value="ExoX-like_C"/>
    <property type="match status" value="1"/>
</dbReference>
<feature type="domain" description="Exonuclease" evidence="1">
    <location>
        <begin position="9"/>
        <end position="175"/>
    </location>
</feature>
<dbReference type="GO" id="GO:0045004">
    <property type="term" value="P:DNA replication proofreading"/>
    <property type="evidence" value="ECO:0007669"/>
    <property type="project" value="TreeGrafter"/>
</dbReference>
<reference evidence="2" key="1">
    <citation type="submission" date="2020-04" db="EMBL/GenBank/DDBJ databases">
        <title>Deep metagenomics examines the oral microbiome during advanced dental caries in children, revealing novel taxa and co-occurrences with host molecules.</title>
        <authorList>
            <person name="Baker J.L."/>
            <person name="Morton J.T."/>
            <person name="Dinis M."/>
            <person name="Alvarez R."/>
            <person name="Tran N.C."/>
            <person name="Knight R."/>
            <person name="Edlund A."/>
        </authorList>
    </citation>
    <scope>NUCLEOTIDE SEQUENCE</scope>
    <source>
        <strain evidence="2">JCVI_34_bin.1</strain>
    </source>
</reference>
<dbReference type="Pfam" id="PF00929">
    <property type="entry name" value="RNase_T"/>
    <property type="match status" value="1"/>
</dbReference>
<protein>
    <submittedName>
        <fullName evidence="2">3'-5' exonuclease</fullName>
    </submittedName>
</protein>
<keyword evidence="2" id="KW-0269">Exonuclease</keyword>
<evidence type="ECO:0000313" key="3">
    <source>
        <dbReference type="Proteomes" id="UP000704068"/>
    </source>
</evidence>
<dbReference type="CDD" id="cd06127">
    <property type="entry name" value="DEDDh"/>
    <property type="match status" value="1"/>
</dbReference>